<dbReference type="PANTHER" id="PTHR38590:SF1">
    <property type="entry name" value="BLL0828 PROTEIN"/>
    <property type="match status" value="1"/>
</dbReference>
<dbReference type="Pfam" id="PF04480">
    <property type="entry name" value="DUF559"/>
    <property type="match status" value="1"/>
</dbReference>
<organism evidence="2 3">
    <name type="scientific">Devosia insulae DS-56</name>
    <dbReference type="NCBI Taxonomy" id="1116389"/>
    <lineage>
        <taxon>Bacteria</taxon>
        <taxon>Pseudomonadati</taxon>
        <taxon>Pseudomonadota</taxon>
        <taxon>Alphaproteobacteria</taxon>
        <taxon>Hyphomicrobiales</taxon>
        <taxon>Devosiaceae</taxon>
        <taxon>Devosia</taxon>
    </lineage>
</organism>
<keyword evidence="3" id="KW-1185">Reference proteome</keyword>
<dbReference type="OrthoDB" id="9798754at2"/>
<dbReference type="PANTHER" id="PTHR38590">
    <property type="entry name" value="BLL0828 PROTEIN"/>
    <property type="match status" value="1"/>
</dbReference>
<dbReference type="InterPro" id="IPR011335">
    <property type="entry name" value="Restrct_endonuc-II-like"/>
</dbReference>
<dbReference type="RefSeq" id="WP_069907827.1">
    <property type="nucleotide sequence ID" value="NZ_LAJE02000040.1"/>
</dbReference>
<gene>
    <name evidence="2" type="ORF">VW23_008580</name>
</gene>
<dbReference type="CDD" id="cd01038">
    <property type="entry name" value="Endonuclease_DUF559"/>
    <property type="match status" value="1"/>
</dbReference>
<name>A0A1E5XWV4_9HYPH</name>
<evidence type="ECO:0000313" key="2">
    <source>
        <dbReference type="EMBL" id="OEO33054.1"/>
    </source>
</evidence>
<dbReference type="AlphaFoldDB" id="A0A1E5XWV4"/>
<comment type="caution">
    <text evidence="2">The sequence shown here is derived from an EMBL/GenBank/DDBJ whole genome shotgun (WGS) entry which is preliminary data.</text>
</comment>
<reference evidence="2 3" key="1">
    <citation type="journal article" date="2015" name="Genome Announc.">
        <title>Genome Assemblies of Three Soil-Associated Devosia species: D. insulae, D. limi, and D. soli.</title>
        <authorList>
            <person name="Hassan Y.I."/>
            <person name="Lepp D."/>
            <person name="Zhou T."/>
        </authorList>
    </citation>
    <scope>NUCLEOTIDE SEQUENCE [LARGE SCALE GENOMIC DNA]</scope>
    <source>
        <strain evidence="2 3">DS-56</strain>
    </source>
</reference>
<dbReference type="SUPFAM" id="SSF52980">
    <property type="entry name" value="Restriction endonuclease-like"/>
    <property type="match status" value="1"/>
</dbReference>
<sequence length="123" mass="14146">MRQPVPPRYRAFAKSLRVDSTDAERKLWSVLRAGQLDGLKFKRQVPLDGYILDFVCFEARLIIELDGGQHSGSAADLVRDEHFRAAGFRTLRFWNNDVLEGLDGVYERLRIVLRDRDPLSGEN</sequence>
<dbReference type="Gene3D" id="3.40.960.10">
    <property type="entry name" value="VSR Endonuclease"/>
    <property type="match status" value="1"/>
</dbReference>
<accession>A0A1E5XWV4</accession>
<feature type="domain" description="DUF559" evidence="1">
    <location>
        <begin position="10"/>
        <end position="111"/>
    </location>
</feature>
<dbReference type="Proteomes" id="UP000095463">
    <property type="component" value="Unassembled WGS sequence"/>
</dbReference>
<dbReference type="EMBL" id="LAJE02000040">
    <property type="protein sequence ID" value="OEO33054.1"/>
    <property type="molecule type" value="Genomic_DNA"/>
</dbReference>
<dbReference type="InterPro" id="IPR007569">
    <property type="entry name" value="DUF559"/>
</dbReference>
<protein>
    <recommendedName>
        <fullName evidence="1">DUF559 domain-containing protein</fullName>
    </recommendedName>
</protein>
<proteinExistence type="predicted"/>
<dbReference type="InterPro" id="IPR047216">
    <property type="entry name" value="Endonuclease_DUF559_bact"/>
</dbReference>
<evidence type="ECO:0000313" key="3">
    <source>
        <dbReference type="Proteomes" id="UP000095463"/>
    </source>
</evidence>
<evidence type="ECO:0000259" key="1">
    <source>
        <dbReference type="Pfam" id="PF04480"/>
    </source>
</evidence>